<keyword evidence="1" id="KW-0614">Plasmid</keyword>
<evidence type="ECO:0000313" key="2">
    <source>
        <dbReference type="Proteomes" id="UP000259030"/>
    </source>
</evidence>
<sequence>MTLSKRTPTSSVPPSAIWHAGMLAKGGARQCGSGRTAGSIYVEAGQPCGGIPVEQFLTDAPWSVDPDQIHITPMGVTLLEKDGVTHILDWVGSEHYEYPADFIEEARRMGVSRKIPVGTNLSGITPQSTIMLLHKRGSVRNARAVSAASSMLCPSGQHKRGEDCAGLHWVIPGQGGTTRRQLTCGTYEVTPLPPHAPDPEYVPAIFMVIPISALTIIRNHDGSISAQAQNAVERSGFMPVIVDL</sequence>
<geneLocation type="plasmid" evidence="2">
    <name>pdfi3</name>
</geneLocation>
<dbReference type="RefSeq" id="WP_051307685.1">
    <property type="nucleotide sequence ID" value="NZ_CP021084.1"/>
</dbReference>
<evidence type="ECO:0000313" key="1">
    <source>
        <dbReference type="EMBL" id="ASN83208.1"/>
    </source>
</evidence>
<dbReference type="KEGG" id="dfc:DFI_18590"/>
<protein>
    <submittedName>
        <fullName evidence="1">Uncharacterized protein</fullName>
    </submittedName>
</protein>
<reference evidence="1 2" key="1">
    <citation type="submission" date="2017-05" db="EMBL/GenBank/DDBJ databases">
        <title>The complete genome sequence of Deinococcus ficus isolated from the rhizosphere of the Ficus religiosa L. in Taiwan.</title>
        <authorList>
            <person name="Wu K.-M."/>
            <person name="Liao T.-L."/>
            <person name="Liu Y.-M."/>
            <person name="Young C.-C."/>
            <person name="Tsai S.-F."/>
        </authorList>
    </citation>
    <scope>NUCLEOTIDE SEQUENCE [LARGE SCALE GENOMIC DNA]</scope>
    <source>
        <strain evidence="1 2">CC-FR2-10</strain>
        <plasmid evidence="2">pdfi3</plasmid>
    </source>
</reference>
<proteinExistence type="predicted"/>
<name>A0A221T2S6_9DEIO</name>
<keyword evidence="2" id="KW-1185">Reference proteome</keyword>
<accession>A0A221T2S6</accession>
<gene>
    <name evidence="1" type="ORF">DFI_18590</name>
</gene>
<organism evidence="1 2">
    <name type="scientific">Deinococcus ficus</name>
    <dbReference type="NCBI Taxonomy" id="317577"/>
    <lineage>
        <taxon>Bacteria</taxon>
        <taxon>Thermotogati</taxon>
        <taxon>Deinococcota</taxon>
        <taxon>Deinococci</taxon>
        <taxon>Deinococcales</taxon>
        <taxon>Deinococcaceae</taxon>
        <taxon>Deinococcus</taxon>
    </lineage>
</organism>
<dbReference type="EMBL" id="CP021084">
    <property type="protein sequence ID" value="ASN83208.1"/>
    <property type="molecule type" value="Genomic_DNA"/>
</dbReference>
<dbReference type="Proteomes" id="UP000259030">
    <property type="component" value="Plasmid pDFI3"/>
</dbReference>
<dbReference type="AlphaFoldDB" id="A0A221T2S6"/>